<accession>A0A8J6NPI3</accession>
<feature type="non-terminal residue" evidence="3">
    <location>
        <position position="1"/>
    </location>
</feature>
<protein>
    <submittedName>
        <fullName evidence="3">Ig-like domain-containing protein</fullName>
    </submittedName>
</protein>
<sequence>TITDNNSNTDTATVTITVTPCAAPGGSGFVSSYDPIDTQTGVPVAVSPKIYFNQDMDYASLDQYDKFHVALCGNGGCGQIVSPVAIIISSTTYANDTVTLNPNVDLNPSMTYYIMAGTQIENACNTAQGSFETAEFTTAP</sequence>
<evidence type="ECO:0000256" key="1">
    <source>
        <dbReference type="ARBA" id="ARBA00022729"/>
    </source>
</evidence>
<feature type="domain" description="SbsA Ig-like" evidence="2">
    <location>
        <begin position="30"/>
        <end position="138"/>
    </location>
</feature>
<dbReference type="EMBL" id="JACNJN010000200">
    <property type="protein sequence ID" value="MBC8336843.1"/>
    <property type="molecule type" value="Genomic_DNA"/>
</dbReference>
<proteinExistence type="predicted"/>
<comment type="caution">
    <text evidence="3">The sequence shown here is derived from an EMBL/GenBank/DDBJ whole genome shotgun (WGS) entry which is preliminary data.</text>
</comment>
<name>A0A8J6NPI3_9CHLR</name>
<reference evidence="3 4" key="1">
    <citation type="submission" date="2020-08" db="EMBL/GenBank/DDBJ databases">
        <title>Bridging the membrane lipid divide: bacteria of the FCB group superphylum have the potential to synthesize archaeal ether lipids.</title>
        <authorList>
            <person name="Villanueva L."/>
            <person name="Von Meijenfeldt F.A.B."/>
            <person name="Westbye A.B."/>
            <person name="Yadav S."/>
            <person name="Hopmans E.C."/>
            <person name="Dutilh B.E."/>
            <person name="Sinninghe Damste J.S."/>
        </authorList>
    </citation>
    <scope>NUCLEOTIDE SEQUENCE [LARGE SCALE GENOMIC DNA]</scope>
    <source>
        <strain evidence="3">NIOZ-UU36</strain>
    </source>
</reference>
<evidence type="ECO:0000313" key="4">
    <source>
        <dbReference type="Proteomes" id="UP000614469"/>
    </source>
</evidence>
<gene>
    <name evidence="3" type="ORF">H8E29_16405</name>
</gene>
<dbReference type="InterPro" id="IPR032812">
    <property type="entry name" value="SbsA_Ig"/>
</dbReference>
<dbReference type="Pfam" id="PF13205">
    <property type="entry name" value="Big_5"/>
    <property type="match status" value="1"/>
</dbReference>
<dbReference type="Proteomes" id="UP000614469">
    <property type="component" value="Unassembled WGS sequence"/>
</dbReference>
<organism evidence="3 4">
    <name type="scientific">Candidatus Desulfolinea nitratireducens</name>
    <dbReference type="NCBI Taxonomy" id="2841698"/>
    <lineage>
        <taxon>Bacteria</taxon>
        <taxon>Bacillati</taxon>
        <taxon>Chloroflexota</taxon>
        <taxon>Anaerolineae</taxon>
        <taxon>Anaerolineales</taxon>
        <taxon>Anaerolineales incertae sedis</taxon>
        <taxon>Candidatus Desulfolinea</taxon>
    </lineage>
</organism>
<keyword evidence="1" id="KW-0732">Signal</keyword>
<evidence type="ECO:0000259" key="2">
    <source>
        <dbReference type="Pfam" id="PF13205"/>
    </source>
</evidence>
<dbReference type="AlphaFoldDB" id="A0A8J6NPI3"/>
<evidence type="ECO:0000313" key="3">
    <source>
        <dbReference type="EMBL" id="MBC8336843.1"/>
    </source>
</evidence>